<comment type="subcellular location">
    <subcellularLocation>
        <location evidence="1">Plastid</location>
        <location evidence="1">Chloroplast</location>
    </subcellularLocation>
</comment>
<evidence type="ECO:0000256" key="13">
    <source>
        <dbReference type="PIRSR" id="PIRSR000915-1"/>
    </source>
</evidence>
<dbReference type="EC" id="3.1.3.41" evidence="10 12"/>
<evidence type="ECO:0000256" key="3">
    <source>
        <dbReference type="ARBA" id="ARBA00022553"/>
    </source>
</evidence>
<dbReference type="EMBL" id="KV454012">
    <property type="protein sequence ID" value="ODV97006.1"/>
    <property type="molecule type" value="Genomic_DNA"/>
</dbReference>
<dbReference type="InterPro" id="IPR006349">
    <property type="entry name" value="PGP_euk"/>
</dbReference>
<gene>
    <name evidence="16" type="ORF">PACTADRAFT_32505</name>
</gene>
<dbReference type="NCBIfam" id="TIGR01452">
    <property type="entry name" value="PGP_euk"/>
    <property type="match status" value="1"/>
</dbReference>
<evidence type="ECO:0000256" key="5">
    <source>
        <dbReference type="ARBA" id="ARBA00022801"/>
    </source>
</evidence>
<dbReference type="InterPro" id="IPR006357">
    <property type="entry name" value="HAD-SF_hydro_IIA"/>
</dbReference>
<dbReference type="GO" id="GO:0008967">
    <property type="term" value="F:phosphoglycolate phosphatase activity"/>
    <property type="evidence" value="ECO:0007669"/>
    <property type="project" value="TreeGrafter"/>
</dbReference>
<keyword evidence="5 12" id="KW-0378">Hydrolase</keyword>
<dbReference type="Gene3D" id="3.40.50.1000">
    <property type="entry name" value="HAD superfamily/HAD-like"/>
    <property type="match status" value="2"/>
</dbReference>
<evidence type="ECO:0000256" key="10">
    <source>
        <dbReference type="ARBA" id="ARBA00066659"/>
    </source>
</evidence>
<dbReference type="PANTHER" id="PTHR19288">
    <property type="entry name" value="4-NITROPHENYLPHOSPHATASE-RELATED"/>
    <property type="match status" value="1"/>
</dbReference>
<evidence type="ECO:0000256" key="9">
    <source>
        <dbReference type="ARBA" id="ARBA00059713"/>
    </source>
</evidence>
<dbReference type="NCBIfam" id="TIGR01460">
    <property type="entry name" value="HAD-SF-IIA"/>
    <property type="match status" value="1"/>
</dbReference>
<evidence type="ECO:0000313" key="16">
    <source>
        <dbReference type="EMBL" id="ODV97006.1"/>
    </source>
</evidence>
<dbReference type="InterPro" id="IPR036412">
    <property type="entry name" value="HAD-like_sf"/>
</dbReference>
<comment type="catalytic activity">
    <reaction evidence="8 12">
        <text>4-nitrophenyl phosphate + H2O = 4-nitrophenol + phosphate + H(+)</text>
        <dbReference type="Rhea" id="RHEA:21664"/>
        <dbReference type="ChEBI" id="CHEBI:15377"/>
        <dbReference type="ChEBI" id="CHEBI:15378"/>
        <dbReference type="ChEBI" id="CHEBI:43474"/>
        <dbReference type="ChEBI" id="CHEBI:57917"/>
        <dbReference type="ChEBI" id="CHEBI:61146"/>
        <dbReference type="EC" id="3.1.3.41"/>
    </reaction>
</comment>
<name>A0A1E4TZ37_PACTA</name>
<evidence type="ECO:0000256" key="12">
    <source>
        <dbReference type="PIRNR" id="PIRNR000915"/>
    </source>
</evidence>
<dbReference type="Pfam" id="PF13242">
    <property type="entry name" value="Hydrolase_like"/>
    <property type="match status" value="1"/>
</dbReference>
<evidence type="ECO:0000256" key="4">
    <source>
        <dbReference type="ARBA" id="ARBA00022640"/>
    </source>
</evidence>
<dbReference type="GO" id="GO:0046872">
    <property type="term" value="F:metal ion binding"/>
    <property type="evidence" value="ECO:0007669"/>
    <property type="project" value="UniProtKB-KW"/>
</dbReference>
<evidence type="ECO:0000313" key="17">
    <source>
        <dbReference type="Proteomes" id="UP000094236"/>
    </source>
</evidence>
<dbReference type="FunFam" id="3.40.50.1000:FF:000039">
    <property type="entry name" value="Phosphoglycolate phosphatase"/>
    <property type="match status" value="1"/>
</dbReference>
<feature type="binding site" evidence="15">
    <location>
        <position position="27"/>
    </location>
    <ligand>
        <name>Mg(2+)</name>
        <dbReference type="ChEBI" id="CHEBI:18420"/>
    </ligand>
</feature>
<evidence type="ECO:0000256" key="2">
    <source>
        <dbReference type="ARBA" id="ARBA00022528"/>
    </source>
</evidence>
<dbReference type="FunFam" id="3.40.50.1000:FF:000447">
    <property type="match status" value="1"/>
</dbReference>
<dbReference type="STRING" id="669874.A0A1E4TZ37"/>
<evidence type="ECO:0000256" key="1">
    <source>
        <dbReference type="ARBA" id="ARBA00004229"/>
    </source>
</evidence>
<keyword evidence="17" id="KW-1185">Reference proteome</keyword>
<dbReference type="OrthoDB" id="413953at2759"/>
<keyword evidence="2" id="KW-0150">Chloroplast</keyword>
<feature type="active site" description="Nucleophile" evidence="13">
    <location>
        <position position="25"/>
    </location>
</feature>
<feature type="binding site" evidence="15">
    <location>
        <position position="25"/>
    </location>
    <ligand>
        <name>Mg(2+)</name>
        <dbReference type="ChEBI" id="CHEBI:18420"/>
    </ligand>
</feature>
<sequence>MSPVKLSAKEGVLNFLNKYDCFLFDCDGVLWLGDQLLPKVIETLNFLRSQGKKLIFVTNNSTKSRVQYVEKFKKFGLNVNKEEIFGSSYASCIYLEKFLNFDKSKKVWVFGESGIEQELKEIGIESIGGTDPALNVEFSNDNHFLKPDPTVGAVIVGLTTHINYLKMAATLQYLLNLEIPFIATNIDSTYPSNGMILPGAGSIIQSVATCSHRTPIACGKPNQNMLDVIVAAHGINRERTCMVGDRLNTDMIFGLDGGLGTLLVLTGIESEENVFKQEKDKQPLYYADKLGDIYEFLNEA</sequence>
<dbReference type="SUPFAM" id="SSF56784">
    <property type="entry name" value="HAD-like"/>
    <property type="match status" value="1"/>
</dbReference>
<dbReference type="Pfam" id="PF13344">
    <property type="entry name" value="Hydrolase_6"/>
    <property type="match status" value="1"/>
</dbReference>
<dbReference type="GO" id="GO:0004035">
    <property type="term" value="F:alkaline phosphatase activity"/>
    <property type="evidence" value="ECO:0007669"/>
    <property type="project" value="EnsemblFungi"/>
</dbReference>
<keyword evidence="15" id="KW-0479">Metal-binding</keyword>
<dbReference type="InterPro" id="IPR023214">
    <property type="entry name" value="HAD_sf"/>
</dbReference>
<organism evidence="16 17">
    <name type="scientific">Pachysolen tannophilus NRRL Y-2460</name>
    <dbReference type="NCBI Taxonomy" id="669874"/>
    <lineage>
        <taxon>Eukaryota</taxon>
        <taxon>Fungi</taxon>
        <taxon>Dikarya</taxon>
        <taxon>Ascomycota</taxon>
        <taxon>Saccharomycotina</taxon>
        <taxon>Pichiomycetes</taxon>
        <taxon>Pachysolenaceae</taxon>
        <taxon>Pachysolen</taxon>
    </lineage>
</organism>
<evidence type="ECO:0000256" key="14">
    <source>
        <dbReference type="PIRSR" id="PIRSR000915-2"/>
    </source>
</evidence>
<protein>
    <recommendedName>
        <fullName evidence="11 12">4-nitrophenylphosphatase</fullName>
        <shortName evidence="12">PNPPase</shortName>
        <ecNumber evidence="10 12">3.1.3.41</ecNumber>
    </recommendedName>
</protein>
<dbReference type="PANTHER" id="PTHR19288:SF46">
    <property type="entry name" value="HALOACID DEHALOGENASE-LIKE HYDROLASE DOMAIN-CONTAINING PROTEIN 2"/>
    <property type="match status" value="1"/>
</dbReference>
<feature type="binding site" evidence="15">
    <location>
        <position position="245"/>
    </location>
    <ligand>
        <name>Mg(2+)</name>
        <dbReference type="ChEBI" id="CHEBI:18420"/>
    </ligand>
</feature>
<comment type="function">
    <text evidence="9">Photorespiratory enzyme that dephosphorylates the 2-phosphoglycolate produced by the RuBisCO oxygenation reaction.</text>
</comment>
<keyword evidence="4" id="KW-0934">Plastid</keyword>
<comment type="cofactor">
    <cofactor evidence="15">
        <name>Mg(2+)</name>
        <dbReference type="ChEBI" id="CHEBI:18420"/>
    </cofactor>
    <text evidence="15">Divalent metal ions. Mg(2+) is the most effective.</text>
</comment>
<evidence type="ECO:0000256" key="7">
    <source>
        <dbReference type="ARBA" id="ARBA00022990"/>
    </source>
</evidence>
<keyword evidence="15" id="KW-0460">Magnesium</keyword>
<dbReference type="Proteomes" id="UP000094236">
    <property type="component" value="Unassembled WGS sequence"/>
</dbReference>
<dbReference type="AlphaFoldDB" id="A0A1E4TZ37"/>
<proteinExistence type="predicted"/>
<dbReference type="PIRSF" id="PIRSF000915">
    <property type="entry name" value="PGP-type_phosphatase"/>
    <property type="match status" value="1"/>
</dbReference>
<evidence type="ECO:0000256" key="11">
    <source>
        <dbReference type="ARBA" id="ARBA00069197"/>
    </source>
</evidence>
<evidence type="ECO:0000256" key="6">
    <source>
        <dbReference type="ARBA" id="ARBA00022946"/>
    </source>
</evidence>
<feature type="active site" description="Proton donor" evidence="13">
    <location>
        <position position="27"/>
    </location>
</feature>
<feature type="binding site" evidence="14">
    <location>
        <position position="220"/>
    </location>
    <ligand>
        <name>substrate</name>
    </ligand>
</feature>
<dbReference type="GO" id="GO:0005737">
    <property type="term" value="C:cytoplasm"/>
    <property type="evidence" value="ECO:0007669"/>
    <property type="project" value="TreeGrafter"/>
</dbReference>
<evidence type="ECO:0000256" key="8">
    <source>
        <dbReference type="ARBA" id="ARBA00050247"/>
    </source>
</evidence>
<reference evidence="17" key="1">
    <citation type="submission" date="2016-05" db="EMBL/GenBank/DDBJ databases">
        <title>Comparative genomics of biotechnologically important yeasts.</title>
        <authorList>
            <consortium name="DOE Joint Genome Institute"/>
            <person name="Riley R."/>
            <person name="Haridas S."/>
            <person name="Wolfe K.H."/>
            <person name="Lopes M.R."/>
            <person name="Hittinger C.T."/>
            <person name="Goker M."/>
            <person name="Salamov A."/>
            <person name="Wisecaver J."/>
            <person name="Long T.M."/>
            <person name="Aerts A.L."/>
            <person name="Barry K."/>
            <person name="Choi C."/>
            <person name="Clum A."/>
            <person name="Coughlan A.Y."/>
            <person name="Deshpande S."/>
            <person name="Douglass A.P."/>
            <person name="Hanson S.J."/>
            <person name="Klenk H.-P."/>
            <person name="Labutti K."/>
            <person name="Lapidus A."/>
            <person name="Lindquist E."/>
            <person name="Lipzen A."/>
            <person name="Meier-Kolthoff J.P."/>
            <person name="Ohm R.A."/>
            <person name="Otillar R.P."/>
            <person name="Pangilinan J."/>
            <person name="Peng Y."/>
            <person name="Rokas A."/>
            <person name="Rosa C.A."/>
            <person name="Scheuner C."/>
            <person name="Sibirny A.A."/>
            <person name="Slot J.C."/>
            <person name="Stielow J.B."/>
            <person name="Sun H."/>
            <person name="Kurtzman C.P."/>
            <person name="Blackwell M."/>
            <person name="Grigoriev I.V."/>
            <person name="Jeffries T.W."/>
        </authorList>
    </citation>
    <scope>NUCLEOTIDE SEQUENCE [LARGE SCALE GENOMIC DNA]</scope>
    <source>
        <strain evidence="17">NRRL Y-2460</strain>
    </source>
</reference>
<keyword evidence="6" id="KW-0809">Transit peptide</keyword>
<keyword evidence="7" id="KW-0007">Acetylation</keyword>
<evidence type="ECO:0000256" key="15">
    <source>
        <dbReference type="PIRSR" id="PIRSR000915-3"/>
    </source>
</evidence>
<accession>A0A1E4TZ37</accession>
<keyword evidence="3" id="KW-0597">Phosphoprotein</keyword>